<gene>
    <name evidence="1" type="ORF">OBRU01_11032</name>
</gene>
<proteinExistence type="predicted"/>
<reference evidence="1 2" key="1">
    <citation type="journal article" date="2015" name="Genome Biol. Evol.">
        <title>The genome of winter moth (Operophtera brumata) provides a genomic perspective on sexual dimorphism and phenology.</title>
        <authorList>
            <person name="Derks M.F."/>
            <person name="Smit S."/>
            <person name="Salis L."/>
            <person name="Schijlen E."/>
            <person name="Bossers A."/>
            <person name="Mateman C."/>
            <person name="Pijl A.S."/>
            <person name="de Ridder D."/>
            <person name="Groenen M.A."/>
            <person name="Visser M.E."/>
            <person name="Megens H.J."/>
        </authorList>
    </citation>
    <scope>NUCLEOTIDE SEQUENCE [LARGE SCALE GENOMIC DNA]</scope>
    <source>
        <strain evidence="1">WM2013NL</strain>
        <tissue evidence="1">Head and thorax</tissue>
    </source>
</reference>
<organism evidence="1 2">
    <name type="scientific">Operophtera brumata</name>
    <name type="common">Winter moth</name>
    <name type="synonym">Phalaena brumata</name>
    <dbReference type="NCBI Taxonomy" id="104452"/>
    <lineage>
        <taxon>Eukaryota</taxon>
        <taxon>Metazoa</taxon>
        <taxon>Ecdysozoa</taxon>
        <taxon>Arthropoda</taxon>
        <taxon>Hexapoda</taxon>
        <taxon>Insecta</taxon>
        <taxon>Pterygota</taxon>
        <taxon>Neoptera</taxon>
        <taxon>Endopterygota</taxon>
        <taxon>Lepidoptera</taxon>
        <taxon>Glossata</taxon>
        <taxon>Ditrysia</taxon>
        <taxon>Geometroidea</taxon>
        <taxon>Geometridae</taxon>
        <taxon>Larentiinae</taxon>
        <taxon>Operophtera</taxon>
    </lineage>
</organism>
<name>A0A0L7LCY9_OPEBR</name>
<dbReference type="EMBL" id="JTDY01001641">
    <property type="protein sequence ID" value="KOB73265.1"/>
    <property type="molecule type" value="Genomic_DNA"/>
</dbReference>
<keyword evidence="2" id="KW-1185">Reference proteome</keyword>
<protein>
    <submittedName>
        <fullName evidence="1">Gag-pol polyprotein</fullName>
    </submittedName>
</protein>
<evidence type="ECO:0000313" key="2">
    <source>
        <dbReference type="Proteomes" id="UP000037510"/>
    </source>
</evidence>
<evidence type="ECO:0000313" key="1">
    <source>
        <dbReference type="EMBL" id="KOB73265.1"/>
    </source>
</evidence>
<dbReference type="STRING" id="104452.A0A0L7LCY9"/>
<dbReference type="PANTHER" id="PTHR22954:SF3">
    <property type="entry name" value="PROTEIN CBG08539"/>
    <property type="match status" value="1"/>
</dbReference>
<dbReference type="PANTHER" id="PTHR22954">
    <property type="entry name" value="RETROVIRAL PROTEASE-RELATED"/>
    <property type="match status" value="1"/>
</dbReference>
<sequence>MTRKKKDLSKKRASYKGRLTAFGKYIHELSSTVISPQQINELQLRIGKIESLYEQYDEVQLKIECLSGDLQSQITERDDFESIYYRSLAIAQDILSRNPKIPRSETVESSHTERAANHKLIKLPTISLPKFHGSYDNWLEFHDTFSSLIHSNDGMDEINKFHYLRSSLEGSAAVIIQSIEFSASNYSVAWQLLCDRYNNKRLLIQNHVTNLFNVDSIKNPKKPLNYVPANAVDGAGSLKSHSAASPSDNSQSPTSLTLTTYCVDTPSEMQQDVLLSTALVTVIDANGRECIVRALLDCASSSCIITEKMCHMLNLPCVNIDKPIFGINKTQTNTTKMCRVLINSLNEKYSKNLLCYVLPSITDDVPCHSIDISHLNLPDDITLADPQFYKASEIDMIIGSNVFWELLGSRKINLGANNPILWETRLGWLVSGPINGGHGSSPLICNFTKVDLNDFGNDDTQNLLSRFWQLEEVGPKSSYSEEEQMCEKHFVQNTTRLKDGRFCRECLYVNGNPTTPSSLINHLRPVRL</sequence>
<dbReference type="InterPro" id="IPR005312">
    <property type="entry name" value="DUF1759"/>
</dbReference>
<accession>A0A0L7LCY9</accession>
<dbReference type="Proteomes" id="UP000037510">
    <property type="component" value="Unassembled WGS sequence"/>
</dbReference>
<dbReference type="Pfam" id="PF03564">
    <property type="entry name" value="DUF1759"/>
    <property type="match status" value="1"/>
</dbReference>
<comment type="caution">
    <text evidence="1">The sequence shown here is derived from an EMBL/GenBank/DDBJ whole genome shotgun (WGS) entry which is preliminary data.</text>
</comment>
<dbReference type="AlphaFoldDB" id="A0A0L7LCY9"/>